<proteinExistence type="predicted"/>
<feature type="chain" id="PRO_5030134009" evidence="3">
    <location>
        <begin position="24"/>
        <end position="1071"/>
    </location>
</feature>
<dbReference type="SMART" id="SM00606">
    <property type="entry name" value="CBD_IV"/>
    <property type="match status" value="1"/>
</dbReference>
<sequence length="1071" mass="121637">MKRMAYHLLAILILGMAASAVKAQILLTASATPIEEYAAVELQRYYYQLSGRLLSIDHEEVPDRKTEFVLTRLDHPLVKSWRDKGVLPLKSMPGEQGYIIRTVKEKGRELVVIAGVDANGLLYGVYGLLEDHLGMRFYMNGDVYPDRKEVQTRISLIQDERTPTVAIRGFLPWTNFPQSATIYSWDDWRYIIDQAARMRMNFIMIHNYNGFCGHNELFHNFEYKGHLSRGWMPTIKTGHGWGCPGWNINEYLFGASEVYDDYDFGADYGLHNETLTNGQIKEKGATIFRKVIAYAHLRGVKIGLGLDIDVVLPEYQSEPDNKDLIKVQVAEIAREYPELDYLLCFQSEGQKNEAFYARWRRVFDGFYEEMKRKSLSTRIAVSGWGLTAESVNSLPEDVICAPISYYSAAFEPGSVYGNREYWGCPWLERDFNSSEYYYPYNVDLSETIRAFGDASANMNGFYALTWRLADAISPKMWYISKAPWYNHEVLDSSEKVYRDFALANYGENAVDAITDIIDQNEPFATDFGECQETPGFNQMVHTYPLMNLYSMTFWGKNGKDVEIKATGYAEKKGTKNAPCDEGGECVGYIMADDWLQYPAVDFSNSPERMSIRIASASSGGVATVYLDRLEGPVIARFEVKNTEGWQSWKSLTVPVKGLKGVHTLYVRFQPFNVIAEAGKLADKQLKTIDSCMAVTSDVLQQLHLSRLRARIQGAACHIALNTDFENYQWNDLPGKMDEWARSFLYRIEDISSYGNIMSTQNRFVKQNYVEKINQLRKQQRVQAPSHIIAKGTLEGAQISWRNEEPAVSSFVVCRNGEEIDTLASDVNCYQDKFHGAASYTVYAVDIEGHKSPLGIPADCLAGSADREAPVIVINSPLTSIMEGTPLHIRFSVVENRLPEFVSGIFHYRRTGEKVWKKIPFKHRTRGVFTLTLPASEITRQGIEYYISVSDSDNVFCYPGSAPARNHTVVVTEVPGDDNPEVPMIKPICGKRMFWSRVPNVEMYRIYRSRTPDFKIGADTFVTFVAGNTQSFADNGFDFDGTSLKGTYYYCVTSVSFWDHESEASEIIQIDY</sequence>
<organism evidence="5 6">
    <name type="scientific">Bacteroides fragilis</name>
    <dbReference type="NCBI Taxonomy" id="817"/>
    <lineage>
        <taxon>Bacteria</taxon>
        <taxon>Pseudomonadati</taxon>
        <taxon>Bacteroidota</taxon>
        <taxon>Bacteroidia</taxon>
        <taxon>Bacteroidales</taxon>
        <taxon>Bacteroidaceae</taxon>
        <taxon>Bacteroides</taxon>
    </lineage>
</organism>
<dbReference type="InterPro" id="IPR013783">
    <property type="entry name" value="Ig-like_fold"/>
</dbReference>
<dbReference type="Pfam" id="PF03422">
    <property type="entry name" value="CBM_6"/>
    <property type="match status" value="1"/>
</dbReference>
<keyword evidence="1 3" id="KW-0732">Signal</keyword>
<dbReference type="Pfam" id="PF03648">
    <property type="entry name" value="Glyco_hydro_67N"/>
    <property type="match status" value="1"/>
</dbReference>
<dbReference type="InterPro" id="IPR005154">
    <property type="entry name" value="Glyco_hydro_67_aGlcAse_N"/>
</dbReference>
<dbReference type="Gene3D" id="3.30.379.10">
    <property type="entry name" value="Chitobiase/beta-hexosaminidase domain 2-like"/>
    <property type="match status" value="1"/>
</dbReference>
<dbReference type="Gene3D" id="2.60.120.260">
    <property type="entry name" value="Galactose-binding domain-like"/>
    <property type="match status" value="1"/>
</dbReference>
<dbReference type="AlphaFoldDB" id="A0A5M5PHT6"/>
<dbReference type="CDD" id="cd04084">
    <property type="entry name" value="CBM6_xylanase-like"/>
    <property type="match status" value="1"/>
</dbReference>
<dbReference type="GO" id="GO:0045493">
    <property type="term" value="P:xylan catabolic process"/>
    <property type="evidence" value="ECO:0007669"/>
    <property type="project" value="InterPro"/>
</dbReference>
<comment type="caution">
    <text evidence="5">The sequence shown here is derived from an EMBL/GenBank/DDBJ whole genome shotgun (WGS) entry which is preliminary data.</text>
</comment>
<name>A0A5M5PHT6_BACFG</name>
<dbReference type="InterPro" id="IPR008979">
    <property type="entry name" value="Galactose-bd-like_sf"/>
</dbReference>
<dbReference type="Gene3D" id="2.60.40.10">
    <property type="entry name" value="Immunoglobulins"/>
    <property type="match status" value="2"/>
</dbReference>
<keyword evidence="2" id="KW-0378">Hydrolase</keyword>
<dbReference type="PROSITE" id="PS51175">
    <property type="entry name" value="CBM6"/>
    <property type="match status" value="1"/>
</dbReference>
<dbReference type="InterPro" id="IPR029018">
    <property type="entry name" value="Hex-like_dom2"/>
</dbReference>
<evidence type="ECO:0000256" key="1">
    <source>
        <dbReference type="ARBA" id="ARBA00022729"/>
    </source>
</evidence>
<dbReference type="Proteomes" id="UP000479773">
    <property type="component" value="Unassembled WGS sequence"/>
</dbReference>
<feature type="domain" description="CBM6" evidence="4">
    <location>
        <begin position="561"/>
        <end position="686"/>
    </location>
</feature>
<dbReference type="InterPro" id="IPR005084">
    <property type="entry name" value="CBM6"/>
</dbReference>
<evidence type="ECO:0000259" key="4">
    <source>
        <dbReference type="PROSITE" id="PS51175"/>
    </source>
</evidence>
<dbReference type="GO" id="GO:0046559">
    <property type="term" value="F:alpha-glucuronidase activity"/>
    <property type="evidence" value="ECO:0007669"/>
    <property type="project" value="InterPro"/>
</dbReference>
<protein>
    <submittedName>
        <fullName evidence="5">Carbohydrate-binding protein</fullName>
    </submittedName>
</protein>
<dbReference type="EMBL" id="VWEQ01000012">
    <property type="protein sequence ID" value="KAA4751135.1"/>
    <property type="molecule type" value="Genomic_DNA"/>
</dbReference>
<evidence type="ECO:0000256" key="2">
    <source>
        <dbReference type="ARBA" id="ARBA00022801"/>
    </source>
</evidence>
<reference evidence="5 6" key="1">
    <citation type="journal article" date="2019" name="Nat. Med.">
        <title>A library of human gut bacterial isolates paired with longitudinal multiomics data enables mechanistic microbiome research.</title>
        <authorList>
            <person name="Poyet M."/>
            <person name="Groussin M."/>
            <person name="Gibbons S.M."/>
            <person name="Avila-Pacheco J."/>
            <person name="Jiang X."/>
            <person name="Kearney S.M."/>
            <person name="Perrotta A.R."/>
            <person name="Berdy B."/>
            <person name="Zhao S."/>
            <person name="Lieberman T.D."/>
            <person name="Swanson P.K."/>
            <person name="Smith M."/>
            <person name="Roesemann S."/>
            <person name="Alexander J.E."/>
            <person name="Rich S.A."/>
            <person name="Livny J."/>
            <person name="Vlamakis H."/>
            <person name="Clish C."/>
            <person name="Bullock K."/>
            <person name="Deik A."/>
            <person name="Scott J."/>
            <person name="Pierce K.A."/>
            <person name="Xavier R.J."/>
            <person name="Alm E.J."/>
        </authorList>
    </citation>
    <scope>NUCLEOTIDE SEQUENCE [LARGE SCALE GENOMIC DNA]</scope>
    <source>
        <strain evidence="5 6">BIOML-A106</strain>
    </source>
</reference>
<dbReference type="SUPFAM" id="SSF55545">
    <property type="entry name" value="beta-N-acetylhexosaminidase-like domain"/>
    <property type="match status" value="1"/>
</dbReference>
<dbReference type="GO" id="GO:0030246">
    <property type="term" value="F:carbohydrate binding"/>
    <property type="evidence" value="ECO:0007669"/>
    <property type="project" value="InterPro"/>
</dbReference>
<dbReference type="SUPFAM" id="SSF49785">
    <property type="entry name" value="Galactose-binding domain-like"/>
    <property type="match status" value="1"/>
</dbReference>
<feature type="signal peptide" evidence="3">
    <location>
        <begin position="1"/>
        <end position="23"/>
    </location>
</feature>
<dbReference type="InterPro" id="IPR006584">
    <property type="entry name" value="Cellulose-bd_IV"/>
</dbReference>
<evidence type="ECO:0000313" key="6">
    <source>
        <dbReference type="Proteomes" id="UP000479773"/>
    </source>
</evidence>
<evidence type="ECO:0000313" key="5">
    <source>
        <dbReference type="EMBL" id="KAA4751135.1"/>
    </source>
</evidence>
<gene>
    <name evidence="5" type="ORF">F3B44_13990</name>
</gene>
<accession>A0A5M5PHT6</accession>
<evidence type="ECO:0000256" key="3">
    <source>
        <dbReference type="SAM" id="SignalP"/>
    </source>
</evidence>